<keyword evidence="6" id="KW-1185">Reference proteome</keyword>
<evidence type="ECO:0000256" key="2">
    <source>
        <dbReference type="ARBA" id="ARBA00022741"/>
    </source>
</evidence>
<keyword evidence="1" id="KW-0813">Transport</keyword>
<evidence type="ECO:0000313" key="6">
    <source>
        <dbReference type="Proteomes" id="UP000823485"/>
    </source>
</evidence>
<protein>
    <submittedName>
        <fullName evidence="5">ABC-type multidrug transport system ATPase subunit</fullName>
    </submittedName>
</protein>
<evidence type="ECO:0000256" key="1">
    <source>
        <dbReference type="ARBA" id="ARBA00022448"/>
    </source>
</evidence>
<dbReference type="InterPro" id="IPR051782">
    <property type="entry name" value="ABC_Transporter_VariousFunc"/>
</dbReference>
<comment type="caution">
    <text evidence="5">The sequence shown here is derived from an EMBL/GenBank/DDBJ whole genome shotgun (WGS) entry which is preliminary data.</text>
</comment>
<keyword evidence="2" id="KW-0547">Nucleotide-binding</keyword>
<name>A0ABS2R3R2_9BACI</name>
<gene>
    <name evidence="5" type="ORF">JOC94_000217</name>
</gene>
<dbReference type="SUPFAM" id="SSF52540">
    <property type="entry name" value="P-loop containing nucleoside triphosphate hydrolases"/>
    <property type="match status" value="1"/>
</dbReference>
<reference evidence="5 6" key="1">
    <citation type="submission" date="2021-01" db="EMBL/GenBank/DDBJ databases">
        <title>Genomic Encyclopedia of Type Strains, Phase IV (KMG-IV): sequencing the most valuable type-strain genomes for metagenomic binning, comparative biology and taxonomic classification.</title>
        <authorList>
            <person name="Goeker M."/>
        </authorList>
    </citation>
    <scope>NUCLEOTIDE SEQUENCE [LARGE SCALE GENOMIC DNA]</scope>
    <source>
        <strain evidence="5 6">DSM 105453</strain>
    </source>
</reference>
<evidence type="ECO:0000256" key="3">
    <source>
        <dbReference type="ARBA" id="ARBA00022840"/>
    </source>
</evidence>
<dbReference type="Proteomes" id="UP000823485">
    <property type="component" value="Unassembled WGS sequence"/>
</dbReference>
<dbReference type="InterPro" id="IPR003439">
    <property type="entry name" value="ABC_transporter-like_ATP-bd"/>
</dbReference>
<keyword evidence="3" id="KW-0067">ATP-binding</keyword>
<dbReference type="Pfam" id="PF00005">
    <property type="entry name" value="ABC_tran"/>
    <property type="match status" value="1"/>
</dbReference>
<dbReference type="InterPro" id="IPR027417">
    <property type="entry name" value="P-loop_NTPase"/>
</dbReference>
<evidence type="ECO:0000313" key="5">
    <source>
        <dbReference type="EMBL" id="MBM7713251.1"/>
    </source>
</evidence>
<feature type="domain" description="ABC transporter" evidence="4">
    <location>
        <begin position="16"/>
        <end position="42"/>
    </location>
</feature>
<evidence type="ECO:0000259" key="4">
    <source>
        <dbReference type="Pfam" id="PF00005"/>
    </source>
</evidence>
<proteinExistence type="predicted"/>
<dbReference type="EMBL" id="JAFBFH010000001">
    <property type="protein sequence ID" value="MBM7713251.1"/>
    <property type="molecule type" value="Genomic_DNA"/>
</dbReference>
<organism evidence="5 6">
    <name type="scientific">Siminovitchia thermophila</name>
    <dbReference type="NCBI Taxonomy" id="1245522"/>
    <lineage>
        <taxon>Bacteria</taxon>
        <taxon>Bacillati</taxon>
        <taxon>Bacillota</taxon>
        <taxon>Bacilli</taxon>
        <taxon>Bacillales</taxon>
        <taxon>Bacillaceae</taxon>
        <taxon>Siminovitchia</taxon>
    </lineage>
</organism>
<dbReference type="RefSeq" id="WP_139345517.1">
    <property type="nucleotide sequence ID" value="NZ_JAFBFH010000001.1"/>
</dbReference>
<dbReference type="Gene3D" id="3.40.50.300">
    <property type="entry name" value="P-loop containing nucleotide triphosphate hydrolases"/>
    <property type="match status" value="1"/>
</dbReference>
<sequence>MLVNKLTKRYGNSIVLKDLSLEFNQGEIVGLIGRNGAGKSTLNEDYHGTYLNLWWISNRQ</sequence>
<accession>A0ABS2R3R2</accession>
<dbReference type="PANTHER" id="PTHR42939:SF1">
    <property type="entry name" value="ABC TRANSPORTER ATP-BINDING PROTEIN ALBC-RELATED"/>
    <property type="match status" value="1"/>
</dbReference>
<dbReference type="PANTHER" id="PTHR42939">
    <property type="entry name" value="ABC TRANSPORTER ATP-BINDING PROTEIN ALBC-RELATED"/>
    <property type="match status" value="1"/>
</dbReference>